<dbReference type="Proteomes" id="UP001596250">
    <property type="component" value="Unassembled WGS sequence"/>
</dbReference>
<keyword evidence="2" id="KW-0812">Transmembrane</keyword>
<evidence type="ECO:0000256" key="2">
    <source>
        <dbReference type="SAM" id="Phobius"/>
    </source>
</evidence>
<reference evidence="4" key="1">
    <citation type="journal article" date="2019" name="Int. J. Syst. Evol. Microbiol.">
        <title>The Global Catalogue of Microorganisms (GCM) 10K type strain sequencing project: providing services to taxonomists for standard genome sequencing and annotation.</title>
        <authorList>
            <consortium name="The Broad Institute Genomics Platform"/>
            <consortium name="The Broad Institute Genome Sequencing Center for Infectious Disease"/>
            <person name="Wu L."/>
            <person name="Ma J."/>
        </authorList>
    </citation>
    <scope>NUCLEOTIDE SEQUENCE [LARGE SCALE GENOMIC DNA]</scope>
    <source>
        <strain evidence="4">CCM 8749</strain>
    </source>
</reference>
<accession>A0ABW1IRM7</accession>
<protein>
    <submittedName>
        <fullName evidence="3">Alkaline shock response membrane anchor protein AmaP</fullName>
    </submittedName>
</protein>
<gene>
    <name evidence="3" type="primary">amaP</name>
    <name evidence="3" type="ORF">ACFPXP_15215</name>
</gene>
<evidence type="ECO:0000313" key="4">
    <source>
        <dbReference type="Proteomes" id="UP001596250"/>
    </source>
</evidence>
<organism evidence="3 4">
    <name type="scientific">Marinicrinis lubricantis</name>
    <dbReference type="NCBI Taxonomy" id="2086470"/>
    <lineage>
        <taxon>Bacteria</taxon>
        <taxon>Bacillati</taxon>
        <taxon>Bacillota</taxon>
        <taxon>Bacilli</taxon>
        <taxon>Bacillales</taxon>
        <taxon>Paenibacillaceae</taxon>
    </lineage>
</organism>
<proteinExistence type="inferred from homology"/>
<dbReference type="NCBIfam" id="NF033218">
    <property type="entry name" value="anchor_AmaP"/>
    <property type="match status" value="1"/>
</dbReference>
<name>A0ABW1IRM7_9BACL</name>
<keyword evidence="2" id="KW-1133">Transmembrane helix</keyword>
<evidence type="ECO:0000256" key="1">
    <source>
        <dbReference type="ARBA" id="ARBA00005721"/>
    </source>
</evidence>
<feature type="transmembrane region" description="Helical" evidence="2">
    <location>
        <begin position="48"/>
        <end position="66"/>
    </location>
</feature>
<evidence type="ECO:0000313" key="3">
    <source>
        <dbReference type="EMBL" id="MFC5987754.1"/>
    </source>
</evidence>
<dbReference type="EMBL" id="JBHSQV010000170">
    <property type="protein sequence ID" value="MFC5987754.1"/>
    <property type="molecule type" value="Genomic_DNA"/>
</dbReference>
<comment type="caution">
    <text evidence="3">The sequence shown here is derived from an EMBL/GenBank/DDBJ whole genome shotgun (WGS) entry which is preliminary data.</text>
</comment>
<dbReference type="Pfam" id="PF03780">
    <property type="entry name" value="Asp23"/>
    <property type="match status" value="1"/>
</dbReference>
<dbReference type="RefSeq" id="WP_379895170.1">
    <property type="nucleotide sequence ID" value="NZ_CBCSCT010000027.1"/>
</dbReference>
<keyword evidence="4" id="KW-1185">Reference proteome</keyword>
<keyword evidence="2" id="KW-0472">Membrane</keyword>
<comment type="similarity">
    <text evidence="1">Belongs to the asp23 family.</text>
</comment>
<dbReference type="InterPro" id="IPR005531">
    <property type="entry name" value="Asp23"/>
</dbReference>
<sequence>MIRIFDRLLLFLLSTAAAAVSVFMMVTAFWKDHEIYDWLNLQHTANKSVVLIISIAAFLISLRFFVVSIRVGEGKPESIDQRTDYGDISISLETVENLTLKAASRVKGVKDLKARVQVGQAGIDLKIRAFVDGDVSIPVLSEEVQRTVKDYVEELTGIPVTRVSVFVSNIVQSNTFKSRVE</sequence>